<evidence type="ECO:0000256" key="1">
    <source>
        <dbReference type="SAM" id="Phobius"/>
    </source>
</evidence>
<protein>
    <submittedName>
        <fullName evidence="2">Uncharacterized protein</fullName>
    </submittedName>
</protein>
<keyword evidence="1" id="KW-0472">Membrane</keyword>
<reference evidence="2 3" key="1">
    <citation type="submission" date="2018-12" db="EMBL/GenBank/DDBJ databases">
        <authorList>
            <consortium name="Pathogen Informatics"/>
        </authorList>
    </citation>
    <scope>NUCLEOTIDE SEQUENCE [LARGE SCALE GENOMIC DNA]</scope>
    <source>
        <strain evidence="2 3">NCTC10297</strain>
    </source>
</reference>
<keyword evidence="1" id="KW-1133">Transmembrane helix</keyword>
<evidence type="ECO:0000313" key="2">
    <source>
        <dbReference type="EMBL" id="VEG12943.1"/>
    </source>
</evidence>
<dbReference type="EMBL" id="LR134343">
    <property type="protein sequence ID" value="VEG12943.1"/>
    <property type="molecule type" value="Genomic_DNA"/>
</dbReference>
<keyword evidence="1" id="KW-0812">Transmembrane</keyword>
<name>A0A3S4R4Z8_9GAMM</name>
<dbReference type="KEGG" id="mcun:NCTC10297_00898"/>
<organism evidence="2 3">
    <name type="scientific">Moraxella cuniculi</name>
    <dbReference type="NCBI Taxonomy" id="34061"/>
    <lineage>
        <taxon>Bacteria</taxon>
        <taxon>Pseudomonadati</taxon>
        <taxon>Pseudomonadota</taxon>
        <taxon>Gammaproteobacteria</taxon>
        <taxon>Moraxellales</taxon>
        <taxon>Moraxellaceae</taxon>
        <taxon>Moraxella</taxon>
    </lineage>
</organism>
<proteinExistence type="predicted"/>
<dbReference type="AlphaFoldDB" id="A0A3S4R4Z8"/>
<dbReference type="Proteomes" id="UP000274100">
    <property type="component" value="Chromosome"/>
</dbReference>
<sequence>MNINDKIVVSIMILNFFFWITFGTLSFLLYIYLLVRIFYHGLNKELLDKYIRIFSFLSVFPTATLIAILIVSIFYVKALWAFIMFIYSGYPLSMLTIVWIMPPIFLMIKPFISNKSYFYKFFIIWFGVVSFCSFCSYFAFIL</sequence>
<gene>
    <name evidence="2" type="ORF">NCTC10297_00898</name>
</gene>
<feature type="transmembrane region" description="Helical" evidence="1">
    <location>
        <begin position="82"/>
        <end position="105"/>
    </location>
</feature>
<feature type="transmembrane region" description="Helical" evidence="1">
    <location>
        <begin position="51"/>
        <end position="76"/>
    </location>
</feature>
<evidence type="ECO:0000313" key="3">
    <source>
        <dbReference type="Proteomes" id="UP000274100"/>
    </source>
</evidence>
<feature type="transmembrane region" description="Helical" evidence="1">
    <location>
        <begin position="16"/>
        <end position="39"/>
    </location>
</feature>
<feature type="transmembrane region" description="Helical" evidence="1">
    <location>
        <begin position="117"/>
        <end position="140"/>
    </location>
</feature>
<accession>A0A3S4R4Z8</accession>